<dbReference type="Proteomes" id="UP000059680">
    <property type="component" value="Chromosome 5"/>
</dbReference>
<feature type="region of interest" description="Disordered" evidence="1">
    <location>
        <begin position="1"/>
        <end position="51"/>
    </location>
</feature>
<feature type="compositionally biased region" description="Basic residues" evidence="1">
    <location>
        <begin position="1"/>
        <end position="16"/>
    </location>
</feature>
<sequence length="111" mass="12994">MRTAGRGRRLGRRPHRPAIPLADHARTGVDVGGERRGGGEGRRRRGSRRRMPDCRCREFFLKKTDFRVFSVNFGPPHKLRKILELEQKFQNIKIKTTPKNHLHYGIKILDR</sequence>
<keyword evidence="3" id="KW-1185">Reference proteome</keyword>
<evidence type="ECO:0000256" key="1">
    <source>
        <dbReference type="SAM" id="MobiDB-lite"/>
    </source>
</evidence>
<proteinExistence type="predicted"/>
<dbReference type="InParanoid" id="A0A0P0WLT1"/>
<dbReference type="Gramene" id="Os05t0387750-01">
    <property type="protein sequence ID" value="Os05t0387750-01"/>
    <property type="gene ID" value="Os05g0387750"/>
</dbReference>
<accession>A0A0P0WLT1</accession>
<evidence type="ECO:0000313" key="2">
    <source>
        <dbReference type="EMBL" id="BAS93820.1"/>
    </source>
</evidence>
<protein>
    <submittedName>
        <fullName evidence="2">Os05g0387750 protein</fullName>
    </submittedName>
</protein>
<gene>
    <name evidence="2" type="ordered locus">Os05g0387750</name>
    <name evidence="2" type="ORF">OSNPB_050387750</name>
</gene>
<dbReference type="EMBL" id="AP014961">
    <property type="protein sequence ID" value="BAS93820.1"/>
    <property type="molecule type" value="Genomic_DNA"/>
</dbReference>
<evidence type="ECO:0000313" key="3">
    <source>
        <dbReference type="Proteomes" id="UP000059680"/>
    </source>
</evidence>
<reference evidence="2 3" key="3">
    <citation type="journal article" date="2013" name="Rice">
        <title>Improvement of the Oryza sativa Nipponbare reference genome using next generation sequence and optical map data.</title>
        <authorList>
            <person name="Kawahara Y."/>
            <person name="de la Bastide M."/>
            <person name="Hamilton J.P."/>
            <person name="Kanamori H."/>
            <person name="McCombie W.R."/>
            <person name="Ouyang S."/>
            <person name="Schwartz D.C."/>
            <person name="Tanaka T."/>
            <person name="Wu J."/>
            <person name="Zhou S."/>
            <person name="Childs K.L."/>
            <person name="Davidson R.M."/>
            <person name="Lin H."/>
            <person name="Quesada-Ocampo L."/>
            <person name="Vaillancourt B."/>
            <person name="Sakai H."/>
            <person name="Lee S.S."/>
            <person name="Kim J."/>
            <person name="Numa H."/>
            <person name="Itoh T."/>
            <person name="Buell C.R."/>
            <person name="Matsumoto T."/>
        </authorList>
    </citation>
    <scope>NUCLEOTIDE SEQUENCE [LARGE SCALE GENOMIC DNA]</scope>
    <source>
        <strain evidence="3">cv. Nipponbare</strain>
    </source>
</reference>
<dbReference type="PaxDb" id="39947-A0A0P0WLT1"/>
<reference evidence="3" key="1">
    <citation type="journal article" date="2005" name="Nature">
        <title>The map-based sequence of the rice genome.</title>
        <authorList>
            <consortium name="International rice genome sequencing project (IRGSP)"/>
            <person name="Matsumoto T."/>
            <person name="Wu J."/>
            <person name="Kanamori H."/>
            <person name="Katayose Y."/>
            <person name="Fujisawa M."/>
            <person name="Namiki N."/>
            <person name="Mizuno H."/>
            <person name="Yamamoto K."/>
            <person name="Antonio B.A."/>
            <person name="Baba T."/>
            <person name="Sakata K."/>
            <person name="Nagamura Y."/>
            <person name="Aoki H."/>
            <person name="Arikawa K."/>
            <person name="Arita K."/>
            <person name="Bito T."/>
            <person name="Chiden Y."/>
            <person name="Fujitsuka N."/>
            <person name="Fukunaka R."/>
            <person name="Hamada M."/>
            <person name="Harada C."/>
            <person name="Hayashi A."/>
            <person name="Hijishita S."/>
            <person name="Honda M."/>
            <person name="Hosokawa S."/>
            <person name="Ichikawa Y."/>
            <person name="Idonuma A."/>
            <person name="Iijima M."/>
            <person name="Ikeda M."/>
            <person name="Ikeno M."/>
            <person name="Ito K."/>
            <person name="Ito S."/>
            <person name="Ito T."/>
            <person name="Ito Y."/>
            <person name="Ito Y."/>
            <person name="Iwabuchi A."/>
            <person name="Kamiya K."/>
            <person name="Karasawa W."/>
            <person name="Kurita K."/>
            <person name="Katagiri S."/>
            <person name="Kikuta A."/>
            <person name="Kobayashi H."/>
            <person name="Kobayashi N."/>
            <person name="Machita K."/>
            <person name="Maehara T."/>
            <person name="Masukawa M."/>
            <person name="Mizubayashi T."/>
            <person name="Mukai Y."/>
            <person name="Nagasaki H."/>
            <person name="Nagata Y."/>
            <person name="Naito S."/>
            <person name="Nakashima M."/>
            <person name="Nakama Y."/>
            <person name="Nakamichi Y."/>
            <person name="Nakamura M."/>
            <person name="Meguro A."/>
            <person name="Negishi M."/>
            <person name="Ohta I."/>
            <person name="Ohta T."/>
            <person name="Okamoto M."/>
            <person name="Ono N."/>
            <person name="Saji S."/>
            <person name="Sakaguchi M."/>
            <person name="Sakai K."/>
            <person name="Shibata M."/>
            <person name="Shimokawa T."/>
            <person name="Song J."/>
            <person name="Takazaki Y."/>
            <person name="Terasawa K."/>
            <person name="Tsugane M."/>
            <person name="Tsuji K."/>
            <person name="Ueda S."/>
            <person name="Waki K."/>
            <person name="Yamagata H."/>
            <person name="Yamamoto M."/>
            <person name="Yamamoto S."/>
            <person name="Yamane H."/>
            <person name="Yoshiki S."/>
            <person name="Yoshihara R."/>
            <person name="Yukawa K."/>
            <person name="Zhong H."/>
            <person name="Yano M."/>
            <person name="Yuan Q."/>
            <person name="Ouyang S."/>
            <person name="Liu J."/>
            <person name="Jones K.M."/>
            <person name="Gansberger K."/>
            <person name="Moffat K."/>
            <person name="Hill J."/>
            <person name="Bera J."/>
            <person name="Fadrosh D."/>
            <person name="Jin S."/>
            <person name="Johri S."/>
            <person name="Kim M."/>
            <person name="Overton L."/>
            <person name="Reardon M."/>
            <person name="Tsitrin T."/>
            <person name="Vuong H."/>
            <person name="Weaver B."/>
            <person name="Ciecko A."/>
            <person name="Tallon L."/>
            <person name="Jackson J."/>
            <person name="Pai G."/>
            <person name="Aken S.V."/>
            <person name="Utterback T."/>
            <person name="Reidmuller S."/>
            <person name="Feldblyum T."/>
            <person name="Hsiao J."/>
            <person name="Zismann V."/>
            <person name="Iobst S."/>
            <person name="de Vazeille A.R."/>
            <person name="Buell C.R."/>
            <person name="Ying K."/>
            <person name="Li Y."/>
            <person name="Lu T."/>
            <person name="Huang Y."/>
            <person name="Zhao Q."/>
            <person name="Feng Q."/>
            <person name="Zhang L."/>
            <person name="Zhu J."/>
            <person name="Weng Q."/>
            <person name="Mu J."/>
            <person name="Lu Y."/>
            <person name="Fan D."/>
            <person name="Liu Y."/>
            <person name="Guan J."/>
            <person name="Zhang Y."/>
            <person name="Yu S."/>
            <person name="Liu X."/>
            <person name="Zhang Y."/>
            <person name="Hong G."/>
            <person name="Han B."/>
            <person name="Choisne N."/>
            <person name="Demange N."/>
            <person name="Orjeda G."/>
            <person name="Samain S."/>
            <person name="Cattolico L."/>
            <person name="Pelletier E."/>
            <person name="Couloux A."/>
            <person name="Segurens B."/>
            <person name="Wincker P."/>
            <person name="D'Hont A."/>
            <person name="Scarpelli C."/>
            <person name="Weissenbach J."/>
            <person name="Salanoubat M."/>
            <person name="Quetier F."/>
            <person name="Yu Y."/>
            <person name="Kim H.R."/>
            <person name="Rambo T."/>
            <person name="Currie J."/>
            <person name="Collura K."/>
            <person name="Luo M."/>
            <person name="Yang T."/>
            <person name="Ammiraju J.S.S."/>
            <person name="Engler F."/>
            <person name="Soderlund C."/>
            <person name="Wing R.A."/>
            <person name="Palmer L.E."/>
            <person name="de la Bastide M."/>
            <person name="Spiegel L."/>
            <person name="Nascimento L."/>
            <person name="Zutavern T."/>
            <person name="O'Shaughnessy A."/>
            <person name="Dike S."/>
            <person name="Dedhia N."/>
            <person name="Preston R."/>
            <person name="Balija V."/>
            <person name="McCombie W.R."/>
            <person name="Chow T."/>
            <person name="Chen H."/>
            <person name="Chung M."/>
            <person name="Chen C."/>
            <person name="Shaw J."/>
            <person name="Wu H."/>
            <person name="Hsiao K."/>
            <person name="Chao Y."/>
            <person name="Chu M."/>
            <person name="Cheng C."/>
            <person name="Hour A."/>
            <person name="Lee P."/>
            <person name="Lin S."/>
            <person name="Lin Y."/>
            <person name="Liou J."/>
            <person name="Liu S."/>
            <person name="Hsing Y."/>
            <person name="Raghuvanshi S."/>
            <person name="Mohanty A."/>
            <person name="Bharti A.K."/>
            <person name="Gaur A."/>
            <person name="Gupta V."/>
            <person name="Kumar D."/>
            <person name="Ravi V."/>
            <person name="Vij S."/>
            <person name="Kapur A."/>
            <person name="Khurana P."/>
            <person name="Khurana P."/>
            <person name="Khurana J.P."/>
            <person name="Tyagi A.K."/>
            <person name="Gaikwad K."/>
            <person name="Singh A."/>
            <person name="Dalal V."/>
            <person name="Srivastava S."/>
            <person name="Dixit A."/>
            <person name="Pal A.K."/>
            <person name="Ghazi I.A."/>
            <person name="Yadav M."/>
            <person name="Pandit A."/>
            <person name="Bhargava A."/>
            <person name="Sureshbabu K."/>
            <person name="Batra K."/>
            <person name="Sharma T.R."/>
            <person name="Mohapatra T."/>
            <person name="Singh N.K."/>
            <person name="Messing J."/>
            <person name="Nelson A.B."/>
            <person name="Fuks G."/>
            <person name="Kavchok S."/>
            <person name="Keizer G."/>
            <person name="Linton E."/>
            <person name="Llaca V."/>
            <person name="Song R."/>
            <person name="Tanyolac B."/>
            <person name="Young S."/>
            <person name="Ho-Il K."/>
            <person name="Hahn J.H."/>
            <person name="Sangsakoo G."/>
            <person name="Vanavichit A."/>
            <person name="de Mattos Luiz.A.T."/>
            <person name="Zimmer P.D."/>
            <person name="Malone G."/>
            <person name="Dellagostin O."/>
            <person name="de Oliveira A.C."/>
            <person name="Bevan M."/>
            <person name="Bancroft I."/>
            <person name="Minx P."/>
            <person name="Cordum H."/>
            <person name="Wilson R."/>
            <person name="Cheng Z."/>
            <person name="Jin W."/>
            <person name="Jiang J."/>
            <person name="Leong S.A."/>
            <person name="Iwama H."/>
            <person name="Gojobori T."/>
            <person name="Itoh T."/>
            <person name="Niimura Y."/>
            <person name="Fujii Y."/>
            <person name="Habara T."/>
            <person name="Sakai H."/>
            <person name="Sato Y."/>
            <person name="Wilson G."/>
            <person name="Kumar K."/>
            <person name="McCouch S."/>
            <person name="Juretic N."/>
            <person name="Hoen D."/>
            <person name="Wright S."/>
            <person name="Bruskiewich R."/>
            <person name="Bureau T."/>
            <person name="Miyao A."/>
            <person name="Hirochika H."/>
            <person name="Nishikawa T."/>
            <person name="Kadowaki K."/>
            <person name="Sugiura M."/>
            <person name="Burr B."/>
            <person name="Sasaki T."/>
        </authorList>
    </citation>
    <scope>NUCLEOTIDE SEQUENCE [LARGE SCALE GENOMIC DNA]</scope>
    <source>
        <strain evidence="3">cv. Nipponbare</strain>
    </source>
</reference>
<feature type="compositionally biased region" description="Basic and acidic residues" evidence="1">
    <location>
        <begin position="23"/>
        <end position="41"/>
    </location>
</feature>
<organism evidence="2 3">
    <name type="scientific">Oryza sativa subsp. japonica</name>
    <name type="common">Rice</name>
    <dbReference type="NCBI Taxonomy" id="39947"/>
    <lineage>
        <taxon>Eukaryota</taxon>
        <taxon>Viridiplantae</taxon>
        <taxon>Streptophyta</taxon>
        <taxon>Embryophyta</taxon>
        <taxon>Tracheophyta</taxon>
        <taxon>Spermatophyta</taxon>
        <taxon>Magnoliopsida</taxon>
        <taxon>Liliopsida</taxon>
        <taxon>Poales</taxon>
        <taxon>Poaceae</taxon>
        <taxon>BOP clade</taxon>
        <taxon>Oryzoideae</taxon>
        <taxon>Oryzeae</taxon>
        <taxon>Oryzinae</taxon>
        <taxon>Oryza</taxon>
        <taxon>Oryza sativa</taxon>
    </lineage>
</organism>
<dbReference type="AlphaFoldDB" id="A0A0P0WLT1"/>
<name>A0A0P0WLT1_ORYSJ</name>
<reference evidence="2 3" key="2">
    <citation type="journal article" date="2013" name="Plant Cell Physiol.">
        <title>Rice Annotation Project Database (RAP-DB): an integrative and interactive database for rice genomics.</title>
        <authorList>
            <person name="Sakai H."/>
            <person name="Lee S.S."/>
            <person name="Tanaka T."/>
            <person name="Numa H."/>
            <person name="Kim J."/>
            <person name="Kawahara Y."/>
            <person name="Wakimoto H."/>
            <person name="Yang C.C."/>
            <person name="Iwamoto M."/>
            <person name="Abe T."/>
            <person name="Yamada Y."/>
            <person name="Muto A."/>
            <person name="Inokuchi H."/>
            <person name="Ikemura T."/>
            <person name="Matsumoto T."/>
            <person name="Sasaki T."/>
            <person name="Itoh T."/>
        </authorList>
    </citation>
    <scope>NUCLEOTIDE SEQUENCE [LARGE SCALE GENOMIC DNA]</scope>
    <source>
        <strain evidence="3">cv. Nipponbare</strain>
    </source>
</reference>